<accession>A0A2W1NB56</accession>
<dbReference type="AlphaFoldDB" id="A0A2W1NB56"/>
<dbReference type="OrthoDB" id="1451052at2"/>
<evidence type="ECO:0008006" key="4">
    <source>
        <dbReference type="Google" id="ProtNLM"/>
    </source>
</evidence>
<gene>
    <name evidence="2" type="ORF">DNU06_11750</name>
</gene>
<dbReference type="RefSeq" id="WP_111063541.1">
    <property type="nucleotide sequence ID" value="NZ_JBHUCU010000017.1"/>
</dbReference>
<evidence type="ECO:0000313" key="2">
    <source>
        <dbReference type="EMBL" id="PZE16525.1"/>
    </source>
</evidence>
<evidence type="ECO:0000313" key="3">
    <source>
        <dbReference type="Proteomes" id="UP000249248"/>
    </source>
</evidence>
<feature type="signal peptide" evidence="1">
    <location>
        <begin position="1"/>
        <end position="21"/>
    </location>
</feature>
<organism evidence="2 3">
    <name type="scientific">Putridiphycobacter roseus</name>
    <dbReference type="NCBI Taxonomy" id="2219161"/>
    <lineage>
        <taxon>Bacteria</taxon>
        <taxon>Pseudomonadati</taxon>
        <taxon>Bacteroidota</taxon>
        <taxon>Flavobacteriia</taxon>
        <taxon>Flavobacteriales</taxon>
        <taxon>Crocinitomicaceae</taxon>
        <taxon>Putridiphycobacter</taxon>
    </lineage>
</organism>
<dbReference type="PROSITE" id="PS51257">
    <property type="entry name" value="PROKAR_LIPOPROTEIN"/>
    <property type="match status" value="1"/>
</dbReference>
<protein>
    <recommendedName>
        <fullName evidence="4">Molybdenum cofactor biosynthesis protein F N-terminal domain-containing protein</fullName>
    </recommendedName>
</protein>
<proteinExistence type="predicted"/>
<dbReference type="Proteomes" id="UP000249248">
    <property type="component" value="Unassembled WGS sequence"/>
</dbReference>
<dbReference type="Gene3D" id="2.40.128.20">
    <property type="match status" value="1"/>
</dbReference>
<keyword evidence="1" id="KW-0732">Signal</keyword>
<dbReference type="InterPro" id="IPR012674">
    <property type="entry name" value="Calycin"/>
</dbReference>
<reference evidence="2 3" key="1">
    <citation type="submission" date="2018-06" db="EMBL/GenBank/DDBJ databases">
        <title>The draft genome sequence of Crocinitomix sp. SM1701.</title>
        <authorList>
            <person name="Zhang X."/>
        </authorList>
    </citation>
    <scope>NUCLEOTIDE SEQUENCE [LARGE SCALE GENOMIC DNA]</scope>
    <source>
        <strain evidence="2 3">SM1701</strain>
    </source>
</reference>
<evidence type="ECO:0000256" key="1">
    <source>
        <dbReference type="SAM" id="SignalP"/>
    </source>
</evidence>
<feature type="chain" id="PRO_5015875435" description="Molybdenum cofactor biosynthesis protein F N-terminal domain-containing protein" evidence="1">
    <location>
        <begin position="22"/>
        <end position="133"/>
    </location>
</feature>
<sequence length="133" mass="15361">MKHLLLILPLTLLLLACGQNKTETHTKYPDKLIGMELNYSYSGGNEYVNRFSEEGLTYQFRSGSKPDKWWGPNPYNYMLSDGNEHIISWHEKGNGDFVTLIINLEKKTVIGSALVHGKKVHFQKAKLHYFKKF</sequence>
<comment type="caution">
    <text evidence="2">The sequence shown here is derived from an EMBL/GenBank/DDBJ whole genome shotgun (WGS) entry which is preliminary data.</text>
</comment>
<name>A0A2W1NB56_9FLAO</name>
<dbReference type="EMBL" id="QKSB01000007">
    <property type="protein sequence ID" value="PZE16525.1"/>
    <property type="molecule type" value="Genomic_DNA"/>
</dbReference>
<keyword evidence="3" id="KW-1185">Reference proteome</keyword>